<keyword evidence="2" id="KW-0238">DNA-binding</keyword>
<proteinExistence type="predicted"/>
<dbReference type="PANTHER" id="PTHR46796">
    <property type="entry name" value="HTH-TYPE TRANSCRIPTIONAL ACTIVATOR RHAS-RELATED"/>
    <property type="match status" value="1"/>
</dbReference>
<evidence type="ECO:0000313" key="6">
    <source>
        <dbReference type="Proteomes" id="UP001055156"/>
    </source>
</evidence>
<feature type="domain" description="HTH araC/xylS-type" evidence="4">
    <location>
        <begin position="188"/>
        <end position="286"/>
    </location>
</feature>
<dbReference type="SUPFAM" id="SSF46689">
    <property type="entry name" value="Homeodomain-like"/>
    <property type="match status" value="2"/>
</dbReference>
<dbReference type="PROSITE" id="PS01124">
    <property type="entry name" value="HTH_ARAC_FAMILY_2"/>
    <property type="match status" value="1"/>
</dbReference>
<evidence type="ECO:0000256" key="3">
    <source>
        <dbReference type="ARBA" id="ARBA00023163"/>
    </source>
</evidence>
<keyword evidence="1" id="KW-0805">Transcription regulation</keyword>
<evidence type="ECO:0000256" key="1">
    <source>
        <dbReference type="ARBA" id="ARBA00023015"/>
    </source>
</evidence>
<evidence type="ECO:0000256" key="2">
    <source>
        <dbReference type="ARBA" id="ARBA00023125"/>
    </source>
</evidence>
<dbReference type="Gene3D" id="1.10.10.60">
    <property type="entry name" value="Homeodomain-like"/>
    <property type="match status" value="1"/>
</dbReference>
<evidence type="ECO:0000313" key="5">
    <source>
        <dbReference type="EMBL" id="GJE26480.1"/>
    </source>
</evidence>
<comment type="caution">
    <text evidence="5">The sequence shown here is derived from an EMBL/GenBank/DDBJ whole genome shotgun (WGS) entry which is preliminary data.</text>
</comment>
<protein>
    <submittedName>
        <fullName evidence="5">HTH-type transcriptional activator RhaS</fullName>
    </submittedName>
</protein>
<name>A0ABQ4T6C7_METOR</name>
<keyword evidence="6" id="KW-1185">Reference proteome</keyword>
<organism evidence="5 6">
    <name type="scientific">Methylobacterium organophilum</name>
    <dbReference type="NCBI Taxonomy" id="410"/>
    <lineage>
        <taxon>Bacteria</taxon>
        <taxon>Pseudomonadati</taxon>
        <taxon>Pseudomonadota</taxon>
        <taxon>Alphaproteobacteria</taxon>
        <taxon>Hyphomicrobiales</taxon>
        <taxon>Methylobacteriaceae</taxon>
        <taxon>Methylobacterium</taxon>
    </lineage>
</organism>
<evidence type="ECO:0000259" key="4">
    <source>
        <dbReference type="PROSITE" id="PS01124"/>
    </source>
</evidence>
<reference evidence="5" key="1">
    <citation type="journal article" date="2021" name="Front. Microbiol.">
        <title>Comprehensive Comparative Genomics and Phenotyping of Methylobacterium Species.</title>
        <authorList>
            <person name="Alessa O."/>
            <person name="Ogura Y."/>
            <person name="Fujitani Y."/>
            <person name="Takami H."/>
            <person name="Hayashi T."/>
            <person name="Sahin N."/>
            <person name="Tani A."/>
        </authorList>
    </citation>
    <scope>NUCLEOTIDE SEQUENCE</scope>
    <source>
        <strain evidence="5">NBRC 15689</strain>
    </source>
</reference>
<keyword evidence="3" id="KW-0804">Transcription</keyword>
<reference evidence="5" key="2">
    <citation type="submission" date="2021-08" db="EMBL/GenBank/DDBJ databases">
        <authorList>
            <person name="Tani A."/>
            <person name="Ola A."/>
            <person name="Ogura Y."/>
            <person name="Katsura K."/>
            <person name="Hayashi T."/>
        </authorList>
    </citation>
    <scope>NUCLEOTIDE SEQUENCE</scope>
    <source>
        <strain evidence="5">NBRC 15689</strain>
    </source>
</reference>
<dbReference type="Proteomes" id="UP001055156">
    <property type="component" value="Unassembled WGS sequence"/>
</dbReference>
<dbReference type="EMBL" id="BPQV01000003">
    <property type="protein sequence ID" value="GJE26480.1"/>
    <property type="molecule type" value="Genomic_DNA"/>
</dbReference>
<accession>A0ABQ4T6C7</accession>
<gene>
    <name evidence="5" type="primary">rhaS_1</name>
    <name evidence="5" type="ORF">LKMONMHP_1331</name>
</gene>
<sequence length="297" mass="31503">MKVHYNDYGCRVDLDGDVDAVLGNSAEQGWCGIGFTDVVLGPRGRVALTQQGVQFGLSLSPGRQTFTCAGESHHFQGDNIAVLEPGSEVVGAWEGSFRNLTLKLAPEAVERLSHEPVQKLGVRTQFLPSEARSAVAHLLLAVSADLQAGCPGGPVLVESIATALLRMFSERAAPVPRAAPRLHSTKAAELRALIGAHLTQPLGLPQLADAAGMSVGHLVRAFKASFGLTPHQYILRERVYRARDLIEAGAPSLRAVASQAGFTDASQMAKTFRRVLGVTPREVARAARVSAAFDAGI</sequence>
<dbReference type="SMART" id="SM00342">
    <property type="entry name" value="HTH_ARAC"/>
    <property type="match status" value="1"/>
</dbReference>
<dbReference type="InterPro" id="IPR050204">
    <property type="entry name" value="AraC_XylS_family_regulators"/>
</dbReference>
<dbReference type="Pfam" id="PF12833">
    <property type="entry name" value="HTH_18"/>
    <property type="match status" value="1"/>
</dbReference>
<dbReference type="InterPro" id="IPR009057">
    <property type="entry name" value="Homeodomain-like_sf"/>
</dbReference>
<dbReference type="InterPro" id="IPR018060">
    <property type="entry name" value="HTH_AraC"/>
</dbReference>